<keyword evidence="2" id="KW-0732">Signal</keyword>
<evidence type="ECO:0000313" key="4">
    <source>
        <dbReference type="Proteomes" id="UP000078348"/>
    </source>
</evidence>
<organism evidence="3 4">
    <name type="scientific">Blastocystis sp. subtype 1 (strain ATCC 50177 / NandII)</name>
    <dbReference type="NCBI Taxonomy" id="478820"/>
    <lineage>
        <taxon>Eukaryota</taxon>
        <taxon>Sar</taxon>
        <taxon>Stramenopiles</taxon>
        <taxon>Bigyra</taxon>
        <taxon>Opalozoa</taxon>
        <taxon>Opalinata</taxon>
        <taxon>Blastocystidae</taxon>
        <taxon>Blastocystis</taxon>
    </lineage>
</organism>
<comment type="caution">
    <text evidence="3">The sequence shown here is derived from an EMBL/GenBank/DDBJ whole genome shotgun (WGS) entry which is preliminary data.</text>
</comment>
<keyword evidence="4" id="KW-1185">Reference proteome</keyword>
<reference evidence="3 4" key="1">
    <citation type="submission" date="2016-05" db="EMBL/GenBank/DDBJ databases">
        <title>Nuclear genome of Blastocystis sp. subtype 1 NandII.</title>
        <authorList>
            <person name="Gentekaki E."/>
            <person name="Curtis B."/>
            <person name="Stairs C."/>
            <person name="Eme L."/>
            <person name="Herman E."/>
            <person name="Klimes V."/>
            <person name="Arias M.C."/>
            <person name="Elias M."/>
            <person name="Hilliou F."/>
            <person name="Klute M."/>
            <person name="Malik S.-B."/>
            <person name="Pightling A."/>
            <person name="Rachubinski R."/>
            <person name="Salas D."/>
            <person name="Schlacht A."/>
            <person name="Suga H."/>
            <person name="Archibald J."/>
            <person name="Ball S.G."/>
            <person name="Clark G."/>
            <person name="Dacks J."/>
            <person name="Van Der Giezen M."/>
            <person name="Tsaousis A."/>
            <person name="Roger A."/>
        </authorList>
    </citation>
    <scope>NUCLEOTIDE SEQUENCE [LARGE SCALE GENOMIC DNA]</scope>
    <source>
        <strain evidence="4">ATCC 50177 / NandII</strain>
    </source>
</reference>
<feature type="chain" id="PRO_5008274511" evidence="2">
    <location>
        <begin position="22"/>
        <end position="240"/>
    </location>
</feature>
<dbReference type="EMBL" id="LXWW01000238">
    <property type="protein sequence ID" value="OAO14480.1"/>
    <property type="molecule type" value="Genomic_DNA"/>
</dbReference>
<feature type="transmembrane region" description="Helical" evidence="1">
    <location>
        <begin position="207"/>
        <end position="227"/>
    </location>
</feature>
<sequence>MNTILLAALLISSVSCSLLRATPLATDDFTYDFYVCGTYEGACSATKGEKQHAVFYGARKLMFTKYMKTVEVFGGNDCSASSLYSYRYNADVTSRDNDEGTVTVKGKATSLEIAMVGSTIDNVQLTCSFAIEDNKFYTTEELDACTVPEGSENPIAALKATYGAGAEVTDVLVLNKDGKDFSINGYALSNKSDDGCSGWAPESNTPGIIIAIVGTIIIVIIVVIVVISAKKHSKKMPVSQ</sequence>
<keyword evidence="1" id="KW-0472">Membrane</keyword>
<dbReference type="Proteomes" id="UP000078348">
    <property type="component" value="Unassembled WGS sequence"/>
</dbReference>
<proteinExistence type="predicted"/>
<accession>A0A196SBP8</accession>
<dbReference type="AlphaFoldDB" id="A0A196SBP8"/>
<keyword evidence="1" id="KW-0812">Transmembrane</keyword>
<feature type="signal peptide" evidence="2">
    <location>
        <begin position="1"/>
        <end position="21"/>
    </location>
</feature>
<evidence type="ECO:0000313" key="3">
    <source>
        <dbReference type="EMBL" id="OAO14480.1"/>
    </source>
</evidence>
<evidence type="ECO:0000256" key="1">
    <source>
        <dbReference type="SAM" id="Phobius"/>
    </source>
</evidence>
<name>A0A196SBP8_BLAHN</name>
<protein>
    <submittedName>
        <fullName evidence="3">Uncharacterized protein</fullName>
    </submittedName>
</protein>
<keyword evidence="1" id="KW-1133">Transmembrane helix</keyword>
<evidence type="ECO:0000256" key="2">
    <source>
        <dbReference type="SAM" id="SignalP"/>
    </source>
</evidence>
<gene>
    <name evidence="3" type="ORF">AV274_3783</name>
</gene>